<gene>
    <name evidence="2" type="ORF">FGO68_gene8274</name>
</gene>
<dbReference type="Pfam" id="PF00168">
    <property type="entry name" value="C2"/>
    <property type="match status" value="1"/>
</dbReference>
<proteinExistence type="predicted"/>
<organism evidence="2 3">
    <name type="scientific">Halteria grandinella</name>
    <dbReference type="NCBI Taxonomy" id="5974"/>
    <lineage>
        <taxon>Eukaryota</taxon>
        <taxon>Sar</taxon>
        <taxon>Alveolata</taxon>
        <taxon>Ciliophora</taxon>
        <taxon>Intramacronucleata</taxon>
        <taxon>Spirotrichea</taxon>
        <taxon>Stichotrichia</taxon>
        <taxon>Sporadotrichida</taxon>
        <taxon>Halteriidae</taxon>
        <taxon>Halteria</taxon>
    </lineage>
</organism>
<dbReference type="InterPro" id="IPR052981">
    <property type="entry name" value="Ingression_C2_domain"/>
</dbReference>
<dbReference type="Proteomes" id="UP000785679">
    <property type="component" value="Unassembled WGS sequence"/>
</dbReference>
<reference evidence="2" key="1">
    <citation type="submission" date="2019-06" db="EMBL/GenBank/DDBJ databases">
        <authorList>
            <person name="Zheng W."/>
        </authorList>
    </citation>
    <scope>NUCLEOTIDE SEQUENCE</scope>
    <source>
        <strain evidence="2">QDHG01</strain>
    </source>
</reference>
<evidence type="ECO:0000313" key="2">
    <source>
        <dbReference type="EMBL" id="TNV79601.1"/>
    </source>
</evidence>
<dbReference type="EMBL" id="RRYP01008692">
    <property type="protein sequence ID" value="TNV79601.1"/>
    <property type="molecule type" value="Genomic_DNA"/>
</dbReference>
<dbReference type="InterPro" id="IPR035892">
    <property type="entry name" value="C2_domain_sf"/>
</dbReference>
<dbReference type="OrthoDB" id="419768at2759"/>
<dbReference type="SUPFAM" id="SSF49562">
    <property type="entry name" value="C2 domain (Calcium/lipid-binding domain, CaLB)"/>
    <property type="match status" value="1"/>
</dbReference>
<dbReference type="Gene3D" id="2.60.40.150">
    <property type="entry name" value="C2 domain"/>
    <property type="match status" value="1"/>
</dbReference>
<evidence type="ECO:0000313" key="3">
    <source>
        <dbReference type="Proteomes" id="UP000785679"/>
    </source>
</evidence>
<sequence length="345" mass="39839">MGIMNPQINLQLGKQKFQTRIDSAAGKNPIWNEYFEFELQQEDIDEAVLVVNCVDRNFFENTQLGSAEIPVRELTQHKLRGQSKWFQLTQLDHKLSQVLIWSSCRPHNINKDANDKLRQSPSRLHTANNLLQRLRLKSNHSLAQLINGGYQPALTQKVENLEPIEELDVPKTTLFMNQRNRSRLLTPFNYHTSKPMTPSSFELKNQQETVNPENALPPQIQGRPVTRIIRRIEGQQESRQRSRNQSSLVGCSCDFTKKTQIKILMPELIQTKEAMASSVKKLRPPNIPTPQPQPSAKISDIAHHFNPPLQSIQQNNRSRHEPLRKTWISNLTEQGSYQIMLRGFY</sequence>
<dbReference type="AlphaFoldDB" id="A0A8J8NT06"/>
<evidence type="ECO:0000259" key="1">
    <source>
        <dbReference type="PROSITE" id="PS50004"/>
    </source>
</evidence>
<dbReference type="PANTHER" id="PTHR47052:SF3">
    <property type="entry name" value="INGRESSION PROTEIN 1"/>
    <property type="match status" value="1"/>
</dbReference>
<feature type="domain" description="C2" evidence="1">
    <location>
        <begin position="1"/>
        <end position="86"/>
    </location>
</feature>
<dbReference type="PROSITE" id="PS50004">
    <property type="entry name" value="C2"/>
    <property type="match status" value="1"/>
</dbReference>
<comment type="caution">
    <text evidence="2">The sequence shown here is derived from an EMBL/GenBank/DDBJ whole genome shotgun (WGS) entry which is preliminary data.</text>
</comment>
<accession>A0A8J8NT06</accession>
<protein>
    <recommendedName>
        <fullName evidence="1">C2 domain-containing protein</fullName>
    </recommendedName>
</protein>
<dbReference type="PANTHER" id="PTHR47052">
    <property type="entry name" value="CONSERVED SERINE PROLINE-RICH PROTEIN (AFU_ORTHOLOGUE AFUA_2G01790)"/>
    <property type="match status" value="1"/>
</dbReference>
<name>A0A8J8NT06_HALGN</name>
<keyword evidence="3" id="KW-1185">Reference proteome</keyword>
<dbReference type="InterPro" id="IPR000008">
    <property type="entry name" value="C2_dom"/>
</dbReference>